<sequence>KSVVACLDFLKKVVNSDGVNIEKSEQRIELTSNALIRKPPPLAGAGESFKLNNDGAQVFAEERVTVLFSGLVEMCSSLLTCLFYLLNNPTWEPNYGLKFDVRQILIPFVDQASGSYKLPDVPIENGVKDMHFENHINEFIGVGKVVAVIPCGLHYLWARGLDKEWTIKKDYPELNKAERDLDQFKSKQPSTLERAKEIIRCLYKHEQTLRYFYDSNDEIREHQMMNFKRKSDVLIKQARLLQIHFKPNTVYVLPHSSTQYITTETWVWINILRGFGLRCFLIDSCGIDNHCPECHGSVISTAY</sequence>
<feature type="non-terminal residue" evidence="1">
    <location>
        <position position="1"/>
    </location>
</feature>
<gene>
    <name evidence="1" type="ORF">TRICI_002369</name>
</gene>
<reference evidence="1" key="1">
    <citation type="journal article" date="2019" name="G3 (Bethesda)">
        <title>Genome Assemblies of Two Rare Opportunistic Yeast Pathogens: Diutina rugosa (syn. Candida rugosa) and Trichomonascus ciferrii (syn. Candida ciferrii).</title>
        <authorList>
            <person name="Mixao V."/>
            <person name="Saus E."/>
            <person name="Hansen A.P."/>
            <person name="Lass-Florl C."/>
            <person name="Gabaldon T."/>
        </authorList>
    </citation>
    <scope>NUCLEOTIDE SEQUENCE</scope>
    <source>
        <strain evidence="1">CBS 4856</strain>
    </source>
</reference>
<dbReference type="EMBL" id="SWFS01000163">
    <property type="protein sequence ID" value="KAA8915448.1"/>
    <property type="molecule type" value="Genomic_DNA"/>
</dbReference>
<organism evidence="1 2">
    <name type="scientific">Trichomonascus ciferrii</name>
    <dbReference type="NCBI Taxonomy" id="44093"/>
    <lineage>
        <taxon>Eukaryota</taxon>
        <taxon>Fungi</taxon>
        <taxon>Dikarya</taxon>
        <taxon>Ascomycota</taxon>
        <taxon>Saccharomycotina</taxon>
        <taxon>Dipodascomycetes</taxon>
        <taxon>Dipodascales</taxon>
        <taxon>Trichomonascaceae</taxon>
        <taxon>Trichomonascus</taxon>
        <taxon>Trichomonascus ciferrii complex</taxon>
    </lineage>
</organism>
<dbReference type="Proteomes" id="UP000761534">
    <property type="component" value="Unassembled WGS sequence"/>
</dbReference>
<accession>A0A642V5Z2</accession>
<evidence type="ECO:0000313" key="2">
    <source>
        <dbReference type="Proteomes" id="UP000761534"/>
    </source>
</evidence>
<evidence type="ECO:0000313" key="1">
    <source>
        <dbReference type="EMBL" id="KAA8915448.1"/>
    </source>
</evidence>
<dbReference type="VEuPathDB" id="FungiDB:TRICI_002369"/>
<protein>
    <submittedName>
        <fullName evidence="1">Uncharacterized protein</fullName>
    </submittedName>
</protein>
<proteinExistence type="predicted"/>
<comment type="caution">
    <text evidence="1">The sequence shown here is derived from an EMBL/GenBank/DDBJ whole genome shotgun (WGS) entry which is preliminary data.</text>
</comment>
<name>A0A642V5Z2_9ASCO</name>
<dbReference type="AlphaFoldDB" id="A0A642V5Z2"/>
<keyword evidence="2" id="KW-1185">Reference proteome</keyword>